<feature type="domain" description="VWFA" evidence="1">
    <location>
        <begin position="424"/>
        <end position="503"/>
    </location>
</feature>
<dbReference type="InterPro" id="IPR002035">
    <property type="entry name" value="VWF_A"/>
</dbReference>
<organism evidence="2 3">
    <name type="scientific">Blautia argi</name>
    <dbReference type="NCBI Taxonomy" id="1912897"/>
    <lineage>
        <taxon>Bacteria</taxon>
        <taxon>Bacillati</taxon>
        <taxon>Bacillota</taxon>
        <taxon>Clostridia</taxon>
        <taxon>Lachnospirales</taxon>
        <taxon>Lachnospiraceae</taxon>
        <taxon>Blautia</taxon>
    </lineage>
</organism>
<dbReference type="Proteomes" id="UP000250003">
    <property type="component" value="Chromosome"/>
</dbReference>
<evidence type="ECO:0000259" key="1">
    <source>
        <dbReference type="Pfam" id="PF00092"/>
    </source>
</evidence>
<gene>
    <name evidence="2" type="ORF">DQQ01_15375</name>
</gene>
<dbReference type="KEGG" id="blau:DQQ01_15375"/>
<dbReference type="AlphaFoldDB" id="A0A2Z4UE16"/>
<sequence>MKDFIDMETRMQNLLWTVCGDYAAEAELDVQNFQKSRYIAFYDIICQGMFKKHFDADAFDHFIARKVYQGASPSVLLSISKLCIDSAVHEKACAERKGVASIRQKAFADTLEKDAMRLSHTDWGYLEACYLRRILFHDTADSRIEPLLDKMCALSSTSSTEEICRCTEEIYKIAYEKGFAKYFKGLNRQVKSSDKNQKEYTDKEAADEIQSSDSEEHTISIFSGHVEAQDNGQRKRPHASVVQLDNKSSAHLKEYIEINYGISCLTSGEQKALQSQMCRGTHKDCLLHVTKGVLHGGVKANAKSEYVKKVKEENLRVYRQNLTITRQNIQLLANTLKRALLTRTEPERYSSEYGNICVNKLWNLGRTDNTHLFWRELIQDNSDFAVEVLIDASGSQQRRQSLVALQGYIISEALSIVRIPHRVLGFCTFGAYTVLTEYRDYKDSREANEHIFEFYGSANNRDGLAVKAAADSLDKQPQENKILIVLSDGRPNDIIAASLKKQETAPKKEPYCLDFAVKDTASEIRKLRNRNIAVLGVFAGEEEDLPAEKKIFGKDFAYIHDISGFAHVVGRYLEKKLLPFS</sequence>
<keyword evidence="3" id="KW-1185">Reference proteome</keyword>
<dbReference type="PANTHER" id="PTHR41248">
    <property type="entry name" value="NORD PROTEIN"/>
    <property type="match status" value="1"/>
</dbReference>
<dbReference type="Pfam" id="PF00092">
    <property type="entry name" value="VWA"/>
    <property type="match status" value="1"/>
</dbReference>
<dbReference type="RefSeq" id="WP_111920712.1">
    <property type="nucleotide sequence ID" value="NZ_CAUWHR010000015.1"/>
</dbReference>
<dbReference type="InterPro" id="IPR051928">
    <property type="entry name" value="NorD/CobT"/>
</dbReference>
<dbReference type="SUPFAM" id="SSF53300">
    <property type="entry name" value="vWA-like"/>
    <property type="match status" value="1"/>
</dbReference>
<dbReference type="Gene3D" id="3.40.50.410">
    <property type="entry name" value="von Willebrand factor, type A domain"/>
    <property type="match status" value="1"/>
</dbReference>
<protein>
    <recommendedName>
        <fullName evidence="1">VWFA domain-containing protein</fullName>
    </recommendedName>
</protein>
<evidence type="ECO:0000313" key="2">
    <source>
        <dbReference type="EMBL" id="AWY99271.1"/>
    </source>
</evidence>
<dbReference type="EMBL" id="CP030280">
    <property type="protein sequence ID" value="AWY99271.1"/>
    <property type="molecule type" value="Genomic_DNA"/>
</dbReference>
<dbReference type="InterPro" id="IPR036465">
    <property type="entry name" value="vWFA_dom_sf"/>
</dbReference>
<name>A0A2Z4UE16_9FIRM</name>
<dbReference type="PANTHER" id="PTHR41248:SF1">
    <property type="entry name" value="NORD PROTEIN"/>
    <property type="match status" value="1"/>
</dbReference>
<proteinExistence type="predicted"/>
<reference evidence="3" key="1">
    <citation type="submission" date="2018-06" db="EMBL/GenBank/DDBJ databases">
        <title>Description of Blautia argi sp. nov., a new anaerobic isolated from dog feces.</title>
        <authorList>
            <person name="Chang Y.-H."/>
            <person name="Paek J."/>
            <person name="Shin Y."/>
        </authorList>
    </citation>
    <scope>NUCLEOTIDE SEQUENCE [LARGE SCALE GENOMIC DNA]</scope>
    <source>
        <strain evidence="3">KCTC 15426</strain>
    </source>
</reference>
<dbReference type="OrthoDB" id="1632179at2"/>
<evidence type="ECO:0000313" key="3">
    <source>
        <dbReference type="Proteomes" id="UP000250003"/>
    </source>
</evidence>
<accession>A0A2Z4UE16</accession>